<dbReference type="Pfam" id="PF05345">
    <property type="entry name" value="He_PIG"/>
    <property type="match status" value="1"/>
</dbReference>
<dbReference type="SUPFAM" id="SSF49313">
    <property type="entry name" value="Cadherin-like"/>
    <property type="match status" value="1"/>
</dbReference>
<dbReference type="Proteomes" id="UP001371305">
    <property type="component" value="Unassembled WGS sequence"/>
</dbReference>
<name>A0ABU9B484_9BACT</name>
<evidence type="ECO:0000259" key="4">
    <source>
        <dbReference type="SMART" id="SM00560"/>
    </source>
</evidence>
<feature type="chain" id="PRO_5045177085" evidence="3">
    <location>
        <begin position="31"/>
        <end position="983"/>
    </location>
</feature>
<keyword evidence="1 3" id="KW-0732">Signal</keyword>
<dbReference type="CDD" id="cd05819">
    <property type="entry name" value="NHL"/>
    <property type="match status" value="1"/>
</dbReference>
<comment type="caution">
    <text evidence="5">The sequence shown here is derived from an EMBL/GenBank/DDBJ whole genome shotgun (WGS) entry which is preliminary data.</text>
</comment>
<dbReference type="SMART" id="SM00560">
    <property type="entry name" value="LamGL"/>
    <property type="match status" value="2"/>
</dbReference>
<dbReference type="PANTHER" id="PTHR47635">
    <property type="entry name" value="CUB DOMAIN-CONTAINING PROTEIN"/>
    <property type="match status" value="1"/>
</dbReference>
<evidence type="ECO:0000256" key="1">
    <source>
        <dbReference type="ARBA" id="ARBA00022729"/>
    </source>
</evidence>
<evidence type="ECO:0000313" key="6">
    <source>
        <dbReference type="Proteomes" id="UP001371305"/>
    </source>
</evidence>
<keyword evidence="6" id="KW-1185">Reference proteome</keyword>
<proteinExistence type="predicted"/>
<dbReference type="Gene3D" id="2.120.10.30">
    <property type="entry name" value="TolB, C-terminal domain"/>
    <property type="match status" value="1"/>
</dbReference>
<feature type="domain" description="LamG-like jellyroll fold" evidence="4">
    <location>
        <begin position="285"/>
        <end position="432"/>
    </location>
</feature>
<dbReference type="Gene3D" id="2.40.10.500">
    <property type="match status" value="1"/>
</dbReference>
<dbReference type="InterPro" id="IPR006558">
    <property type="entry name" value="LamG-like"/>
</dbReference>
<dbReference type="Gene3D" id="2.60.40.10">
    <property type="entry name" value="Immunoglobulins"/>
    <property type="match status" value="2"/>
</dbReference>
<dbReference type="InterPro" id="IPR015919">
    <property type="entry name" value="Cadherin-like_sf"/>
</dbReference>
<keyword evidence="2" id="KW-1015">Disulfide bond</keyword>
<dbReference type="InterPro" id="IPR011042">
    <property type="entry name" value="6-blade_b-propeller_TolB-like"/>
</dbReference>
<dbReference type="SUPFAM" id="SSF63829">
    <property type="entry name" value="Calcium-dependent phosphotriesterase"/>
    <property type="match status" value="1"/>
</dbReference>
<dbReference type="Gene3D" id="2.60.120.200">
    <property type="match status" value="2"/>
</dbReference>
<dbReference type="InterPro" id="IPR013320">
    <property type="entry name" value="ConA-like_dom_sf"/>
</dbReference>
<feature type="domain" description="LamG-like jellyroll fold" evidence="4">
    <location>
        <begin position="516"/>
        <end position="644"/>
    </location>
</feature>
<protein>
    <submittedName>
        <fullName evidence="5">LamG-like jellyroll fold domain-containing protein</fullName>
    </submittedName>
</protein>
<evidence type="ECO:0000256" key="2">
    <source>
        <dbReference type="ARBA" id="ARBA00023157"/>
    </source>
</evidence>
<dbReference type="PANTHER" id="PTHR47635:SF2">
    <property type="entry name" value="LAMG-LIKE JELLYROLL FOLD DOMAIN-CONTAINING PROTEIN"/>
    <property type="match status" value="1"/>
</dbReference>
<dbReference type="SUPFAM" id="SSF49899">
    <property type="entry name" value="Concanavalin A-like lectins/glucanases"/>
    <property type="match status" value="2"/>
</dbReference>
<feature type="signal peptide" evidence="3">
    <location>
        <begin position="1"/>
        <end position="30"/>
    </location>
</feature>
<dbReference type="InterPro" id="IPR013783">
    <property type="entry name" value="Ig-like_fold"/>
</dbReference>
<sequence length="983" mass="101644">MNPAPLARLRRLVSASLFAAACFLPHSVQAGQPPQAPSFNSDGQAVFTVGSPNEFTVQTGGYPPPSITCFGDLPAGVTFSDQGNGTATFSGGAAGDGGMYMLALSAYNGVDPQADQPFTLYVFEPTSVTSADHASFTVGVPSQFTVTTAGGYPEAGSVSLTGGTLPTGLNFTDNGPSGSIQGVPAAGTDGTYTYQIIAHNDGGDTVQNFTLTIGGPPAASPCVARPAGIIGWWAADGNALDLQANADATLAGGAGFAPGLVNRAFALDGSAAYVALGNPNVLKAGALTIEAWVKPSALPANGQMEAIVTKWNNNPAKNSSGDAYGLYLINNGGTLQLRAMINPTSVGAEMSLQGGTLPLNQWAHVAVAYENATGVFAIFVNGLPVAQSDTGLPIQASDVPVMIGRQSDNVTPRHFAGLIDEVAMYARALTLPEISGIYQARENGKCKSRPVVEPPVNLLAWWTGDRTAVDLQEGRVATLTSGVTFAPGVVGQAFDLYGAQAGIQIPHDPAWNFGSEQFTIATWVRFFAGDSYQIIAAHEQPGGSLGWRFLFNGFTLQFQMPGGNNAGVYPVVPVIQRWYHLAVTRSGSTFRFYVDGVQVGGDQIQSAPVPSVQGPLSLGYSPGFPNQAGRIDEFQIVHRALSAQEIAGIYQGAQRKTFALYVANAGSGTISKLDATGNGVPIVTGLANPRGLAIDAAGSLFLAENGAGRILKFPTTGGFSSFASVIDPQGLAFDGTGNLHVVSSSQNAVEVFDSAGLPLGAVPGGLAALNHPTGLVFDDRGNLLVSNSGSHLVTKYDTSTWSVESSSPLLASPAGLAITSFGNPQVTSTTGHRLVETDATGTGSIIAEASAGLNGPRDVQIDFAGNRFVCNAGDDTITKIDPSGVATPFAVLAPGSAPAFMVLQPKSPLVPLVQVDAVNRQPNGHFVIQGITLPHALVTIRATTDLTLPMTTLGETTADETGAYQFVDTGSTNLTRRFYTANW</sequence>
<evidence type="ECO:0000256" key="3">
    <source>
        <dbReference type="SAM" id="SignalP"/>
    </source>
</evidence>
<dbReference type="RefSeq" id="WP_341407919.1">
    <property type="nucleotide sequence ID" value="NZ_JBBUKT010000016.1"/>
</dbReference>
<dbReference type="EMBL" id="JBBUKT010000016">
    <property type="protein sequence ID" value="MEK7954151.1"/>
    <property type="molecule type" value="Genomic_DNA"/>
</dbReference>
<accession>A0ABU9B484</accession>
<organism evidence="5 6">
    <name type="scientific">Luteolibacter soli</name>
    <dbReference type="NCBI Taxonomy" id="3135280"/>
    <lineage>
        <taxon>Bacteria</taxon>
        <taxon>Pseudomonadati</taxon>
        <taxon>Verrucomicrobiota</taxon>
        <taxon>Verrucomicrobiia</taxon>
        <taxon>Verrucomicrobiales</taxon>
        <taxon>Verrucomicrobiaceae</taxon>
        <taxon>Luteolibacter</taxon>
    </lineage>
</organism>
<gene>
    <name evidence="5" type="ORF">WKV53_26780</name>
</gene>
<reference evidence="5 6" key="1">
    <citation type="submission" date="2024-04" db="EMBL/GenBank/DDBJ databases">
        <title>Luteolibacter sp. isolated from soil.</title>
        <authorList>
            <person name="An J."/>
        </authorList>
    </citation>
    <scope>NUCLEOTIDE SEQUENCE [LARGE SCALE GENOMIC DNA]</scope>
    <source>
        <strain evidence="5 6">Y139</strain>
    </source>
</reference>
<evidence type="ECO:0000313" key="5">
    <source>
        <dbReference type="EMBL" id="MEK7954151.1"/>
    </source>
</evidence>
<dbReference type="Pfam" id="PF13385">
    <property type="entry name" value="Laminin_G_3"/>
    <property type="match status" value="2"/>
</dbReference>